<dbReference type="PANTHER" id="PTHR12223">
    <property type="entry name" value="VESICULAR MANNOSE-BINDING LECTIN"/>
    <property type="match status" value="1"/>
</dbReference>
<dbReference type="PANTHER" id="PTHR12223:SF45">
    <property type="entry name" value="RE50040P"/>
    <property type="match status" value="1"/>
</dbReference>
<feature type="region of interest" description="Disordered" evidence="6">
    <location>
        <begin position="387"/>
        <end position="434"/>
    </location>
</feature>
<keyword evidence="2 7" id="KW-0812">Transmembrane</keyword>
<dbReference type="SUPFAM" id="SSF49899">
    <property type="entry name" value="Concanavalin A-like lectins/glucanases"/>
    <property type="match status" value="1"/>
</dbReference>
<evidence type="ECO:0000256" key="5">
    <source>
        <dbReference type="ARBA" id="ARBA00023136"/>
    </source>
</evidence>
<dbReference type="InterPro" id="IPR005052">
    <property type="entry name" value="Lectin_leg"/>
</dbReference>
<comment type="caution">
    <text evidence="10">The sequence shown here is derived from an EMBL/GenBank/DDBJ whole genome shotgun (WGS) entry which is preliminary data.</text>
</comment>
<evidence type="ECO:0000313" key="11">
    <source>
        <dbReference type="Proteomes" id="UP000298061"/>
    </source>
</evidence>
<dbReference type="InterPro" id="IPR051136">
    <property type="entry name" value="Intracellular_Lectin-GPT"/>
</dbReference>
<dbReference type="InterPro" id="IPR013320">
    <property type="entry name" value="ConA-like_dom_sf"/>
</dbReference>
<evidence type="ECO:0008006" key="12">
    <source>
        <dbReference type="Google" id="ProtNLM"/>
    </source>
</evidence>
<evidence type="ECO:0000256" key="3">
    <source>
        <dbReference type="ARBA" id="ARBA00022729"/>
    </source>
</evidence>
<proteinExistence type="predicted"/>
<dbReference type="GO" id="GO:0000139">
    <property type="term" value="C:Golgi membrane"/>
    <property type="evidence" value="ECO:0007669"/>
    <property type="project" value="TreeGrafter"/>
</dbReference>
<dbReference type="SUPFAM" id="SSF46565">
    <property type="entry name" value="Chaperone J-domain"/>
    <property type="match status" value="1"/>
</dbReference>
<dbReference type="CDD" id="cd07308">
    <property type="entry name" value="lectin_leg-like"/>
    <property type="match status" value="1"/>
</dbReference>
<keyword evidence="4 7" id="KW-1133">Transmembrane helix</keyword>
<feature type="transmembrane region" description="Helical" evidence="7">
    <location>
        <begin position="87"/>
        <end position="105"/>
    </location>
</feature>
<dbReference type="GO" id="GO:0005537">
    <property type="term" value="F:D-mannose binding"/>
    <property type="evidence" value="ECO:0007669"/>
    <property type="project" value="TreeGrafter"/>
</dbReference>
<dbReference type="GO" id="GO:0006888">
    <property type="term" value="P:endoplasmic reticulum to Golgi vesicle-mediated transport"/>
    <property type="evidence" value="ECO:0007669"/>
    <property type="project" value="TreeGrafter"/>
</dbReference>
<dbReference type="OrthoDB" id="270293at2759"/>
<dbReference type="GO" id="GO:0005793">
    <property type="term" value="C:endoplasmic reticulum-Golgi intermediate compartment"/>
    <property type="evidence" value="ECO:0007669"/>
    <property type="project" value="TreeGrafter"/>
</dbReference>
<evidence type="ECO:0000256" key="7">
    <source>
        <dbReference type="SAM" id="Phobius"/>
    </source>
</evidence>
<accession>A0A4Z0A2U4</accession>
<dbReference type="Pfam" id="PF00226">
    <property type="entry name" value="DnaJ"/>
    <property type="match status" value="1"/>
</dbReference>
<dbReference type="InterPro" id="IPR001623">
    <property type="entry name" value="DnaJ_domain"/>
</dbReference>
<evidence type="ECO:0000259" key="9">
    <source>
        <dbReference type="PROSITE" id="PS51328"/>
    </source>
</evidence>
<feature type="domain" description="J" evidence="8">
    <location>
        <begin position="114"/>
        <end position="177"/>
    </location>
</feature>
<dbReference type="PROSITE" id="PS51328">
    <property type="entry name" value="L_LECTIN_LIKE"/>
    <property type="match status" value="1"/>
</dbReference>
<feature type="domain" description="L-type lectin-like" evidence="9">
    <location>
        <begin position="493"/>
        <end position="716"/>
    </location>
</feature>
<dbReference type="Pfam" id="PF03388">
    <property type="entry name" value="Lectin_leg-like"/>
    <property type="match status" value="1"/>
</dbReference>
<dbReference type="Gene3D" id="2.60.120.200">
    <property type="match status" value="1"/>
</dbReference>
<evidence type="ECO:0000256" key="1">
    <source>
        <dbReference type="ARBA" id="ARBA00004479"/>
    </source>
</evidence>
<dbReference type="Gene3D" id="1.10.287.110">
    <property type="entry name" value="DnaJ domain"/>
    <property type="match status" value="1"/>
</dbReference>
<dbReference type="EMBL" id="SFCI01000220">
    <property type="protein sequence ID" value="TFY81362.1"/>
    <property type="molecule type" value="Genomic_DNA"/>
</dbReference>
<evidence type="ECO:0000259" key="8">
    <source>
        <dbReference type="PROSITE" id="PS50076"/>
    </source>
</evidence>
<feature type="compositionally biased region" description="Low complexity" evidence="6">
    <location>
        <begin position="400"/>
        <end position="427"/>
    </location>
</feature>
<dbReference type="InterPro" id="IPR036869">
    <property type="entry name" value="J_dom_sf"/>
</dbReference>
<dbReference type="PROSITE" id="PS50076">
    <property type="entry name" value="DNAJ_2"/>
    <property type="match status" value="1"/>
</dbReference>
<reference evidence="10 11" key="1">
    <citation type="submission" date="2019-02" db="EMBL/GenBank/DDBJ databases">
        <title>Genome sequencing of the rare red list fungi Hericium alpestre (H. flagellum).</title>
        <authorList>
            <person name="Buettner E."/>
            <person name="Kellner H."/>
        </authorList>
    </citation>
    <scope>NUCLEOTIDE SEQUENCE [LARGE SCALE GENOMIC DNA]</scope>
    <source>
        <strain evidence="10 11">DSM 108284</strain>
    </source>
</reference>
<evidence type="ECO:0000256" key="6">
    <source>
        <dbReference type="SAM" id="MobiDB-lite"/>
    </source>
</evidence>
<dbReference type="AlphaFoldDB" id="A0A4Z0A2U4"/>
<evidence type="ECO:0000256" key="4">
    <source>
        <dbReference type="ARBA" id="ARBA00022989"/>
    </source>
</evidence>
<feature type="transmembrane region" description="Helical" evidence="7">
    <location>
        <begin position="203"/>
        <end position="220"/>
    </location>
</feature>
<feature type="transmembrane region" description="Helical" evidence="7">
    <location>
        <begin position="739"/>
        <end position="760"/>
    </location>
</feature>
<organism evidence="10 11">
    <name type="scientific">Hericium alpestre</name>
    <dbReference type="NCBI Taxonomy" id="135208"/>
    <lineage>
        <taxon>Eukaryota</taxon>
        <taxon>Fungi</taxon>
        <taxon>Dikarya</taxon>
        <taxon>Basidiomycota</taxon>
        <taxon>Agaricomycotina</taxon>
        <taxon>Agaricomycetes</taxon>
        <taxon>Russulales</taxon>
        <taxon>Hericiaceae</taxon>
        <taxon>Hericium</taxon>
    </lineage>
</organism>
<keyword evidence="5 7" id="KW-0472">Membrane</keyword>
<dbReference type="SMART" id="SM00271">
    <property type="entry name" value="DnaJ"/>
    <property type="match status" value="1"/>
</dbReference>
<keyword evidence="3" id="KW-0732">Signal</keyword>
<gene>
    <name evidence="10" type="ORF">EWM64_g2654</name>
</gene>
<keyword evidence="11" id="KW-1185">Reference proteome</keyword>
<comment type="subcellular location">
    <subcellularLocation>
        <location evidence="1">Membrane</location>
        <topology evidence="1">Single-pass type I membrane protein</topology>
    </subcellularLocation>
</comment>
<dbReference type="CDD" id="cd06257">
    <property type="entry name" value="DnaJ"/>
    <property type="match status" value="1"/>
</dbReference>
<protein>
    <recommendedName>
        <fullName evidence="12">J domain-containing protein</fullName>
    </recommendedName>
</protein>
<sequence>MRYSRACPEHASLSGAGGRQMWFSKLIAFINLALLRELFKMNLDTERENMIIWVLIIVGWYVFPPILTYIVLFLLKPFLSSPKSPKHYRTVIIASIVIYIIFNLIRASRSTPTNYYERLGVSPEVDLNGLKQAFRRFVKRNHPDHAGPEATDIFIDVKDGYDALTHPKRRWAYERFGPTWLRCQECEISIATTFEGIQKATNFHIITLVILLVVSALGQIDDGMFWHYLSFFALVVSEVVLVLCPSSTMNEFFPQSSHILSYLFPGRVIFQHRHILRELFIISNMALWRLVAVFNDDEQKKSLLAEATEAVAGKIQLVEKELTNLLRTEMNSLITSRWVPDGSPPVPDAETMHTLTQEMHNYRVEKQLDQQTGDVAYACKESLRVSQFQTPRPAPRRRVAFGSSHAGSFSSSGSPYAGPSSSSSPFAVQTGSSNEDQVMEDVAVLEERQRKLWSYRGGAHASGYRGRSKTLLGVGVLAAEDRTVIANRTIERTVQLRTHSIYAPYIDQDLQNRWWDFGADAYVNTNKHVRLARNRPSQMGWLWSRLPITASNFIIEVEFKISGDSSHLYGDGMAFWLTKERAQPGPVFGSIDKFNGLGIFMDTYANARHGYAFPRITAMLGDGKTEYDLNGDGDATSIGACSANIRRTSVTTKLKVTYVKDTVLDVKLQYRGWDDWSDCFTVNGISLPDSPFVGMSAMTGDVSDNHDIISVSTYSAVLSAAEAPRNKMRPFGSGAAASFTYTVFKLLAFVGVVAGAFLGYREYSRRKSDPFGARGGGFGGGFGGFGQGGGGGLWQDPKRF</sequence>
<evidence type="ECO:0000313" key="10">
    <source>
        <dbReference type="EMBL" id="TFY81362.1"/>
    </source>
</evidence>
<dbReference type="Proteomes" id="UP000298061">
    <property type="component" value="Unassembled WGS sequence"/>
</dbReference>
<dbReference type="STRING" id="135208.A0A4Z0A2U4"/>
<feature type="transmembrane region" description="Helical" evidence="7">
    <location>
        <begin position="51"/>
        <end position="75"/>
    </location>
</feature>
<evidence type="ECO:0000256" key="2">
    <source>
        <dbReference type="ARBA" id="ARBA00022692"/>
    </source>
</evidence>
<dbReference type="GO" id="GO:0030134">
    <property type="term" value="C:COPII-coated ER to Golgi transport vesicle"/>
    <property type="evidence" value="ECO:0007669"/>
    <property type="project" value="TreeGrafter"/>
</dbReference>
<name>A0A4Z0A2U4_9AGAM</name>
<dbReference type="GO" id="GO:0005789">
    <property type="term" value="C:endoplasmic reticulum membrane"/>
    <property type="evidence" value="ECO:0007669"/>
    <property type="project" value="TreeGrafter"/>
</dbReference>